<keyword evidence="4" id="KW-0411">Iron-sulfur</keyword>
<dbReference type="NCBIfam" id="TIGR00241">
    <property type="entry name" value="CoA_E_activ"/>
    <property type="match status" value="1"/>
</dbReference>
<sequence>MNQYYVGVDVGSVSTNIVLLDNKDNQKLSEALYLRTKGQPMESLREGFKILQDKGYCSEDILGVGVTGSARVLIGHIIGADSIKNEITAHAVAAINRYPQVKTVIEIGGQDSKMIILREGVVVDFAMNTICAAGTGSFLDQQAFRLNIPIEEFGEFALRTVEPVRIAGRCTVFAETDMVHKQQEGATKEQIVAGLCEALVRNYLNNVAKGKSIEEPVLFQGGVAFNQGIKTAFEKELGVQLVIPEHFNVMGALGSAILAKEAIQETKKPKPTLFKGLEIMQRNHLLKRVECRDCSNTCELTEVTVSGEIVAKWGDRCGKWQK</sequence>
<feature type="domain" description="ATPase BadF/BadG/BcrA/BcrD type" evidence="5">
    <location>
        <begin position="6"/>
        <end position="259"/>
    </location>
</feature>
<reference evidence="6 7" key="1">
    <citation type="journal article" date="2012" name="J. Bacteriol.">
        <title>Complete genome sequences of Desulfosporosinus orientis DSM765T, Desulfosporosinus youngiae DSM17734T, Desulfosporosinus meridiei DSM13257T, and Desulfosporosinus acidiphilus DSM22704T.</title>
        <authorList>
            <person name="Pester M."/>
            <person name="Brambilla E."/>
            <person name="Alazard D."/>
            <person name="Rattei T."/>
            <person name="Weinmaier T."/>
            <person name="Han J."/>
            <person name="Lucas S."/>
            <person name="Lapidus A."/>
            <person name="Cheng J.F."/>
            <person name="Goodwin L."/>
            <person name="Pitluck S."/>
            <person name="Peters L."/>
            <person name="Ovchinnikova G."/>
            <person name="Teshima H."/>
            <person name="Detter J.C."/>
            <person name="Han C.S."/>
            <person name="Tapia R."/>
            <person name="Land M.L."/>
            <person name="Hauser L."/>
            <person name="Kyrpides N.C."/>
            <person name="Ivanova N.N."/>
            <person name="Pagani I."/>
            <person name="Huntmann M."/>
            <person name="Wei C.L."/>
            <person name="Davenport K.W."/>
            <person name="Daligault H."/>
            <person name="Chain P.S."/>
            <person name="Chen A."/>
            <person name="Mavromatis K."/>
            <person name="Markowitz V."/>
            <person name="Szeto E."/>
            <person name="Mikhailova N."/>
            <person name="Pati A."/>
            <person name="Wagner M."/>
            <person name="Woyke T."/>
            <person name="Ollivier B."/>
            <person name="Klenk H.P."/>
            <person name="Spring S."/>
            <person name="Loy A."/>
        </authorList>
    </citation>
    <scope>NUCLEOTIDE SEQUENCE [LARGE SCALE GENOMIC DNA]</scope>
    <source>
        <strain evidence="7">ATCC BAA-275 / DSM 13257 / NCIMB 13706 / S10</strain>
    </source>
</reference>
<dbReference type="eggNOG" id="COG1924">
    <property type="taxonomic scope" value="Bacteria"/>
</dbReference>
<proteinExistence type="predicted"/>
<dbReference type="AlphaFoldDB" id="J7IR66"/>
<dbReference type="Gene3D" id="3.30.420.40">
    <property type="match status" value="2"/>
</dbReference>
<dbReference type="InterPro" id="IPR002731">
    <property type="entry name" value="ATPase_BadF"/>
</dbReference>
<evidence type="ECO:0000259" key="5">
    <source>
        <dbReference type="Pfam" id="PF01869"/>
    </source>
</evidence>
<dbReference type="Pfam" id="PF01869">
    <property type="entry name" value="BcrAD_BadFG"/>
    <property type="match status" value="1"/>
</dbReference>
<dbReference type="KEGG" id="dmi:Desmer_2388"/>
<comment type="cofactor">
    <cofactor evidence="1">
        <name>[4Fe-4S] cluster</name>
        <dbReference type="ChEBI" id="CHEBI:49883"/>
    </cofactor>
</comment>
<protein>
    <submittedName>
        <fullName evidence="6">CoA-substrate-specific enzyme activase, putative</fullName>
    </submittedName>
</protein>
<keyword evidence="3" id="KW-0408">Iron</keyword>
<dbReference type="STRING" id="768704.Desmer_2388"/>
<reference evidence="7" key="2">
    <citation type="submission" date="2012-08" db="EMBL/GenBank/DDBJ databases">
        <title>Finished genome of Desulfosporosinus meridiei DSM 13257.</title>
        <authorList>
            <person name="Huntemann M."/>
            <person name="Wei C.-L."/>
            <person name="Han J."/>
            <person name="Detter J.C."/>
            <person name="Han C."/>
            <person name="Davenport K."/>
            <person name="Daligault H."/>
            <person name="Erkkila T."/>
            <person name="Gu W."/>
            <person name="Munk A.C.C."/>
            <person name="Teshima H."/>
            <person name="Xu Y."/>
            <person name="Chain P."/>
            <person name="Tapia R."/>
            <person name="Chen A."/>
            <person name="Krypides N."/>
            <person name="Mavromatis K."/>
            <person name="Markowitz V."/>
            <person name="Szeto E."/>
            <person name="Ivanova N."/>
            <person name="Mikhailova N."/>
            <person name="Ovchinnikova G."/>
            <person name="Pagani I."/>
            <person name="Pati A."/>
            <person name="Goodwin L."/>
            <person name="Peters L."/>
            <person name="Pitluck S."/>
            <person name="Woyke T."/>
            <person name="Pester M."/>
            <person name="Spring S."/>
            <person name="Ollivier B."/>
            <person name="Rattei T."/>
            <person name="Klenk H.-P."/>
            <person name="Wagner M."/>
            <person name="Loy A."/>
        </authorList>
    </citation>
    <scope>NUCLEOTIDE SEQUENCE [LARGE SCALE GENOMIC DNA]</scope>
    <source>
        <strain evidence="7">ATCC BAA-275 / DSM 13257 / NCIMB 13706 / S10</strain>
    </source>
</reference>
<dbReference type="OrthoDB" id="9778513at2"/>
<dbReference type="InterPro" id="IPR008275">
    <property type="entry name" value="CoA_E_activase_dom"/>
</dbReference>
<evidence type="ECO:0000256" key="4">
    <source>
        <dbReference type="ARBA" id="ARBA00023014"/>
    </source>
</evidence>
<dbReference type="GO" id="GO:0046872">
    <property type="term" value="F:metal ion binding"/>
    <property type="evidence" value="ECO:0007669"/>
    <property type="project" value="UniProtKB-KW"/>
</dbReference>
<dbReference type="Proteomes" id="UP000005262">
    <property type="component" value="Chromosome"/>
</dbReference>
<dbReference type="HOGENOM" id="CLU_066597_0_1_9"/>
<keyword evidence="2" id="KW-0479">Metal-binding</keyword>
<evidence type="ECO:0000313" key="7">
    <source>
        <dbReference type="Proteomes" id="UP000005262"/>
    </source>
</evidence>
<evidence type="ECO:0000256" key="3">
    <source>
        <dbReference type="ARBA" id="ARBA00023004"/>
    </source>
</evidence>
<dbReference type="GO" id="GO:0051536">
    <property type="term" value="F:iron-sulfur cluster binding"/>
    <property type="evidence" value="ECO:0007669"/>
    <property type="project" value="UniProtKB-KW"/>
</dbReference>
<dbReference type="CDD" id="cd24035">
    <property type="entry name" value="ASKHA_NBD_O66634-like_rpt2"/>
    <property type="match status" value="1"/>
</dbReference>
<dbReference type="PANTHER" id="PTHR32329">
    <property type="entry name" value="BIFUNCTIONAL PROTEIN [INCLUDES 2-HYDROXYACYL-COA DEHYDRATASE (N-TER) AND ITS ACTIVATOR DOMAIN (C_TERM)-RELATED"/>
    <property type="match status" value="1"/>
</dbReference>
<dbReference type="SUPFAM" id="SSF53067">
    <property type="entry name" value="Actin-like ATPase domain"/>
    <property type="match status" value="1"/>
</dbReference>
<dbReference type="PANTHER" id="PTHR32329:SF7">
    <property type="entry name" value="ACTIVATOR OF 2-HYDROXYACYL-COA-HYDRATASE"/>
    <property type="match status" value="1"/>
</dbReference>
<dbReference type="RefSeq" id="WP_014903226.1">
    <property type="nucleotide sequence ID" value="NC_018515.1"/>
</dbReference>
<evidence type="ECO:0000256" key="2">
    <source>
        <dbReference type="ARBA" id="ARBA00022723"/>
    </source>
</evidence>
<dbReference type="InterPro" id="IPR051805">
    <property type="entry name" value="Dehydratase_Activator_Redct"/>
</dbReference>
<dbReference type="InterPro" id="IPR043129">
    <property type="entry name" value="ATPase_NBD"/>
</dbReference>
<organism evidence="6 7">
    <name type="scientific">Desulfosporosinus meridiei (strain ATCC BAA-275 / DSM 13257 / KCTC 12902 / NCIMB 13706 / S10)</name>
    <dbReference type="NCBI Taxonomy" id="768704"/>
    <lineage>
        <taxon>Bacteria</taxon>
        <taxon>Bacillati</taxon>
        <taxon>Bacillota</taxon>
        <taxon>Clostridia</taxon>
        <taxon>Eubacteriales</taxon>
        <taxon>Desulfitobacteriaceae</taxon>
        <taxon>Desulfosporosinus</taxon>
    </lineage>
</organism>
<accession>J7IR66</accession>
<keyword evidence="7" id="KW-1185">Reference proteome</keyword>
<evidence type="ECO:0000313" key="6">
    <source>
        <dbReference type="EMBL" id="AFQ44312.1"/>
    </source>
</evidence>
<name>J7IR66_DESMD</name>
<gene>
    <name evidence="6" type="ordered locus">Desmer_2388</name>
</gene>
<dbReference type="EMBL" id="CP003629">
    <property type="protein sequence ID" value="AFQ44312.1"/>
    <property type="molecule type" value="Genomic_DNA"/>
</dbReference>
<evidence type="ECO:0000256" key="1">
    <source>
        <dbReference type="ARBA" id="ARBA00001966"/>
    </source>
</evidence>